<feature type="non-terminal residue" evidence="4">
    <location>
        <position position="1"/>
    </location>
</feature>
<dbReference type="Pfam" id="PF23562">
    <property type="entry name" value="AMP-binding_C_3"/>
    <property type="match status" value="1"/>
</dbReference>
<evidence type="ECO:0008006" key="5">
    <source>
        <dbReference type="Google" id="ProtNLM"/>
    </source>
</evidence>
<name>A0A383E5F6_9ZZZZ</name>
<dbReference type="EMBL" id="UINC01223024">
    <property type="protein sequence ID" value="SVE52046.1"/>
    <property type="molecule type" value="Genomic_DNA"/>
</dbReference>
<keyword evidence="1" id="KW-0436">Ligase</keyword>
<evidence type="ECO:0000256" key="1">
    <source>
        <dbReference type="ARBA" id="ARBA00022598"/>
    </source>
</evidence>
<accession>A0A383E5F6</accession>
<proteinExistence type="predicted"/>
<organism evidence="4">
    <name type="scientific">marine metagenome</name>
    <dbReference type="NCBI Taxonomy" id="408172"/>
    <lineage>
        <taxon>unclassified sequences</taxon>
        <taxon>metagenomes</taxon>
        <taxon>ecological metagenomes</taxon>
    </lineage>
</organism>
<sequence>EWGEGTHVRIVDRIKHIIITSGGKNISPSEIENSLKTSPYVKEAMVIGDGRKHLTALVGIELDTVGDWALRKQIPYTTYRDLSEKPEVLELVQGVVNATNEKFARVETIKKFRMIPKELDHEDGELTATQKVKRRAMEEMFSELIEGMYA</sequence>
<evidence type="ECO:0000256" key="2">
    <source>
        <dbReference type="ARBA" id="ARBA00022832"/>
    </source>
</evidence>
<dbReference type="GO" id="GO:0005783">
    <property type="term" value="C:endoplasmic reticulum"/>
    <property type="evidence" value="ECO:0007669"/>
    <property type="project" value="TreeGrafter"/>
</dbReference>
<dbReference type="AlphaFoldDB" id="A0A383E5F6"/>
<dbReference type="GO" id="GO:0004467">
    <property type="term" value="F:long-chain fatty acid-CoA ligase activity"/>
    <property type="evidence" value="ECO:0007669"/>
    <property type="project" value="TreeGrafter"/>
</dbReference>
<dbReference type="Gene3D" id="3.30.300.30">
    <property type="match status" value="1"/>
</dbReference>
<dbReference type="PANTHER" id="PTHR43272">
    <property type="entry name" value="LONG-CHAIN-FATTY-ACID--COA LIGASE"/>
    <property type="match status" value="1"/>
</dbReference>
<keyword evidence="2" id="KW-0276">Fatty acid metabolism</keyword>
<dbReference type="SUPFAM" id="SSF56801">
    <property type="entry name" value="Acetyl-CoA synthetase-like"/>
    <property type="match status" value="1"/>
</dbReference>
<evidence type="ECO:0000256" key="3">
    <source>
        <dbReference type="ARBA" id="ARBA00023098"/>
    </source>
</evidence>
<keyword evidence="3" id="KW-0443">Lipid metabolism</keyword>
<dbReference type="GO" id="GO:0016020">
    <property type="term" value="C:membrane"/>
    <property type="evidence" value="ECO:0007669"/>
    <property type="project" value="TreeGrafter"/>
</dbReference>
<protein>
    <recommendedName>
        <fullName evidence="5">Long-chain fatty acid--CoA ligase</fullName>
    </recommendedName>
</protein>
<dbReference type="InterPro" id="IPR045851">
    <property type="entry name" value="AMP-bd_C_sf"/>
</dbReference>
<reference evidence="4" key="1">
    <citation type="submission" date="2018-05" db="EMBL/GenBank/DDBJ databases">
        <authorList>
            <person name="Lanie J.A."/>
            <person name="Ng W.-L."/>
            <person name="Kazmierczak K.M."/>
            <person name="Andrzejewski T.M."/>
            <person name="Davidsen T.M."/>
            <person name="Wayne K.J."/>
            <person name="Tettelin H."/>
            <person name="Glass J.I."/>
            <person name="Rusch D."/>
            <person name="Podicherti R."/>
            <person name="Tsui H.-C.T."/>
            <person name="Winkler M.E."/>
        </authorList>
    </citation>
    <scope>NUCLEOTIDE SEQUENCE</scope>
</reference>
<evidence type="ECO:0000313" key="4">
    <source>
        <dbReference type="EMBL" id="SVE52046.1"/>
    </source>
</evidence>
<dbReference type="PANTHER" id="PTHR43272:SF32">
    <property type="entry name" value="AMP-DEPENDENT SYNTHETASE_LIGASE DOMAIN-CONTAINING PROTEIN"/>
    <property type="match status" value="1"/>
</dbReference>
<gene>
    <name evidence="4" type="ORF">METZ01_LOCUS504900</name>
</gene>